<keyword evidence="2" id="KW-0472">Membrane</keyword>
<name>A0A6L7GBC9_9SPHN</name>
<keyword evidence="4" id="KW-1185">Reference proteome</keyword>
<keyword evidence="2" id="KW-0812">Transmembrane</keyword>
<accession>A0A6L7GBC9</accession>
<gene>
    <name evidence="3" type="ORF">GRI44_01265</name>
</gene>
<organism evidence="3 4">
    <name type="scientific">Allopontixanthobacter confluentis</name>
    <dbReference type="NCBI Taxonomy" id="1849021"/>
    <lineage>
        <taxon>Bacteria</taxon>
        <taxon>Pseudomonadati</taxon>
        <taxon>Pseudomonadota</taxon>
        <taxon>Alphaproteobacteria</taxon>
        <taxon>Sphingomonadales</taxon>
        <taxon>Erythrobacteraceae</taxon>
        <taxon>Allopontixanthobacter</taxon>
    </lineage>
</organism>
<evidence type="ECO:0000313" key="4">
    <source>
        <dbReference type="Proteomes" id="UP000473531"/>
    </source>
</evidence>
<evidence type="ECO:0000313" key="3">
    <source>
        <dbReference type="EMBL" id="MXP13382.1"/>
    </source>
</evidence>
<comment type="caution">
    <text evidence="3">The sequence shown here is derived from an EMBL/GenBank/DDBJ whole genome shotgun (WGS) entry which is preliminary data.</text>
</comment>
<feature type="region of interest" description="Disordered" evidence="1">
    <location>
        <begin position="165"/>
        <end position="187"/>
    </location>
</feature>
<dbReference type="Proteomes" id="UP000473531">
    <property type="component" value="Unassembled WGS sequence"/>
</dbReference>
<feature type="compositionally biased region" description="Low complexity" evidence="1">
    <location>
        <begin position="165"/>
        <end position="184"/>
    </location>
</feature>
<feature type="transmembrane region" description="Helical" evidence="2">
    <location>
        <begin position="12"/>
        <end position="31"/>
    </location>
</feature>
<dbReference type="RefSeq" id="WP_160599510.1">
    <property type="nucleotide sequence ID" value="NZ_WTYU01000001.1"/>
</dbReference>
<dbReference type="EMBL" id="WTYU01000001">
    <property type="protein sequence ID" value="MXP13382.1"/>
    <property type="molecule type" value="Genomic_DNA"/>
</dbReference>
<dbReference type="AlphaFoldDB" id="A0A6L7GBC9"/>
<dbReference type="OrthoDB" id="7427399at2"/>
<proteinExistence type="predicted"/>
<sequence length="406" mass="42429">MKRAQQRRAGQPMVMLGVLLAGWTIVRLVMWESPFPAHITAAKPYFAAADQHASGPKGQQISQTQVARSHQPAAAVAAGMFSGSSPALKPASNPALDPAIIPAPVPAHIDRYRPPSGYHSAPQSVMQSDGQTFASQQLLWMAAMASVSVPGELVSSMRRSGRSFAQNASSAAAQPAEAAPFSSAIQPPRKRWSADAWAFLRPDAAPSLAAAPRYASYGASQAGVVLRYRLASDSTHRPSAYIRATKALADGGEADLALGLGARPLARIPVSAQAEMRLTRQGGKTELRPAAFVVTEFAPVQLPHGIRAETYGQAGYVGGSFKTAFADGQVRADKAVARFDLGALRAGAGIWGGAQKGASRLDIGPTASVEMQLGKVPARIMLDYRMRVAGDAVPGSGVALTLATGF</sequence>
<reference evidence="3 4" key="1">
    <citation type="submission" date="2019-12" db="EMBL/GenBank/DDBJ databases">
        <title>Genomic-based taxomic classification of the family Erythrobacteraceae.</title>
        <authorList>
            <person name="Xu L."/>
        </authorList>
    </citation>
    <scope>NUCLEOTIDE SEQUENCE [LARGE SCALE GENOMIC DNA]</scope>
    <source>
        <strain evidence="3 4">KCTC 52259</strain>
    </source>
</reference>
<evidence type="ECO:0000256" key="1">
    <source>
        <dbReference type="SAM" id="MobiDB-lite"/>
    </source>
</evidence>
<keyword evidence="2" id="KW-1133">Transmembrane helix</keyword>
<protein>
    <submittedName>
        <fullName evidence="3">Uncharacterized protein</fullName>
    </submittedName>
</protein>
<evidence type="ECO:0000256" key="2">
    <source>
        <dbReference type="SAM" id="Phobius"/>
    </source>
</evidence>